<dbReference type="Gene3D" id="1.10.600.10">
    <property type="entry name" value="Farnesyl Diphosphate Synthase"/>
    <property type="match status" value="1"/>
</dbReference>
<reference evidence="4 5" key="1">
    <citation type="journal article" date="2019" name="Int. J. Syst. Evol. Microbiol.">
        <title>The Global Catalogue of Microorganisms (GCM) 10K type strain sequencing project: providing services to taxonomists for standard genome sequencing and annotation.</title>
        <authorList>
            <consortium name="The Broad Institute Genomics Platform"/>
            <consortium name="The Broad Institute Genome Sequencing Center for Infectious Disease"/>
            <person name="Wu L."/>
            <person name="Ma J."/>
        </authorList>
    </citation>
    <scope>NUCLEOTIDE SEQUENCE [LARGE SCALE GENOMIC DNA]</scope>
    <source>
        <strain evidence="4 5">JCM 15313</strain>
    </source>
</reference>
<dbReference type="CDD" id="cd00685">
    <property type="entry name" value="Trans_IPPS_HT"/>
    <property type="match status" value="1"/>
</dbReference>
<dbReference type="PROSITE" id="PS00723">
    <property type="entry name" value="POLYPRENYL_SYNTHASE_1"/>
    <property type="match status" value="1"/>
</dbReference>
<dbReference type="EMBL" id="BAAAPC010000006">
    <property type="protein sequence ID" value="GAA1991775.1"/>
    <property type="molecule type" value="Genomic_DNA"/>
</dbReference>
<dbReference type="NCBIfam" id="NF041169">
    <property type="entry name" value="f2_encap_cargo4"/>
    <property type="match status" value="1"/>
</dbReference>
<evidence type="ECO:0000256" key="2">
    <source>
        <dbReference type="ARBA" id="ARBA00022842"/>
    </source>
</evidence>
<comment type="similarity">
    <text evidence="3">Belongs to the FPP/GGPP synthase family.</text>
</comment>
<evidence type="ECO:0000256" key="1">
    <source>
        <dbReference type="ARBA" id="ARBA00022723"/>
    </source>
</evidence>
<dbReference type="RefSeq" id="WP_344161329.1">
    <property type="nucleotide sequence ID" value="NZ_BAAAPC010000006.1"/>
</dbReference>
<dbReference type="SUPFAM" id="SSF48576">
    <property type="entry name" value="Terpenoid synthases"/>
    <property type="match status" value="1"/>
</dbReference>
<dbReference type="GO" id="GO:0016740">
    <property type="term" value="F:transferase activity"/>
    <property type="evidence" value="ECO:0007669"/>
    <property type="project" value="UniProtKB-KW"/>
</dbReference>
<comment type="caution">
    <text evidence="4">The sequence shown here is derived from an EMBL/GenBank/DDBJ whole genome shotgun (WGS) entry which is preliminary data.</text>
</comment>
<dbReference type="InterPro" id="IPR000092">
    <property type="entry name" value="Polyprenyl_synt"/>
</dbReference>
<dbReference type="InterPro" id="IPR033749">
    <property type="entry name" value="Polyprenyl_synt_CS"/>
</dbReference>
<accession>A0ABN2SSL0</accession>
<dbReference type="Proteomes" id="UP001501585">
    <property type="component" value="Unassembled WGS sequence"/>
</dbReference>
<evidence type="ECO:0000313" key="5">
    <source>
        <dbReference type="Proteomes" id="UP001501585"/>
    </source>
</evidence>
<gene>
    <name evidence="4" type="ORF">GCM10009799_17080</name>
</gene>
<proteinExistence type="inferred from homology"/>
<keyword evidence="1" id="KW-0479">Metal-binding</keyword>
<dbReference type="PANTHER" id="PTHR12001:SF86">
    <property type="entry name" value="GERANYLGERANYL DIPHOSPHATE SYNTHASE"/>
    <property type="match status" value="1"/>
</dbReference>
<keyword evidence="3 4" id="KW-0808">Transferase</keyword>
<keyword evidence="5" id="KW-1185">Reference proteome</keyword>
<dbReference type="Pfam" id="PF00348">
    <property type="entry name" value="polyprenyl_synt"/>
    <property type="match status" value="1"/>
</dbReference>
<keyword evidence="2" id="KW-0460">Magnesium</keyword>
<evidence type="ECO:0000256" key="3">
    <source>
        <dbReference type="RuleBase" id="RU004466"/>
    </source>
</evidence>
<dbReference type="PANTHER" id="PTHR12001">
    <property type="entry name" value="GERANYLGERANYL PYROPHOSPHATE SYNTHASE"/>
    <property type="match status" value="1"/>
</dbReference>
<evidence type="ECO:0000313" key="4">
    <source>
        <dbReference type="EMBL" id="GAA1991775.1"/>
    </source>
</evidence>
<protein>
    <submittedName>
        <fullName evidence="4">Family 2 encapsulin nanocompartment cargo protein polyprenyl transferase</fullName>
    </submittedName>
</protein>
<sequence length="350" mass="36458">MGSTPATGDARATDRPVREILGWSRGIVDPALRDAVETLPASMRRVAGYHFGWIDEHGRPDGAPAGKALRPALALLSARAVGGSAKDAVPAAVAVELVHNFSLLHDDVMDRDTTRRHRPTAWTVFGSGAAILAGDALLTLALDVLAAAAHPEAPRCVRTLSAAVQSLVGGQSADVSFEQRVDVGLAECLTMAEQKTAALLGCACELGAVFGNGAPERVGRLRGFGERIGLAFQHVDDLLGIWGEPEMTGKPAHSDLANRKKSLPVVAALTSDTAAGRELSQLYRGEGTLSGDDLARAADLVDVSGGRAWSRAQADQLTSDGLALLDQADPPDAPAADLAALARLVALRDR</sequence>
<dbReference type="InterPro" id="IPR008949">
    <property type="entry name" value="Isoprenoid_synthase_dom_sf"/>
</dbReference>
<dbReference type="SFLD" id="SFLDG01017">
    <property type="entry name" value="Polyprenyl_Transferase_Like"/>
    <property type="match status" value="1"/>
</dbReference>
<name>A0ABN2SSL0_9ACTN</name>
<dbReference type="SFLD" id="SFLDS00005">
    <property type="entry name" value="Isoprenoid_Synthase_Type_I"/>
    <property type="match status" value="1"/>
</dbReference>
<organism evidence="4 5">
    <name type="scientific">Nocardiopsis rhodophaea</name>
    <dbReference type="NCBI Taxonomy" id="280238"/>
    <lineage>
        <taxon>Bacteria</taxon>
        <taxon>Bacillati</taxon>
        <taxon>Actinomycetota</taxon>
        <taxon>Actinomycetes</taxon>
        <taxon>Streptosporangiales</taxon>
        <taxon>Nocardiopsidaceae</taxon>
        <taxon>Nocardiopsis</taxon>
    </lineage>
</organism>